<dbReference type="SUPFAM" id="SSF82861">
    <property type="entry name" value="Mechanosensitive channel protein MscS (YggB), transmembrane region"/>
    <property type="match status" value="1"/>
</dbReference>
<protein>
    <submittedName>
        <fullName evidence="10">Mechanosensitive ion channel</fullName>
    </submittedName>
</protein>
<feature type="transmembrane region" description="Helical" evidence="7">
    <location>
        <begin position="63"/>
        <end position="83"/>
    </location>
</feature>
<dbReference type="Pfam" id="PF00924">
    <property type="entry name" value="MS_channel_2nd"/>
    <property type="match status" value="1"/>
</dbReference>
<feature type="domain" description="Mechanosensitive ion channel MscS" evidence="8">
    <location>
        <begin position="109"/>
        <end position="170"/>
    </location>
</feature>
<keyword evidence="5 7" id="KW-1133">Transmembrane helix</keyword>
<evidence type="ECO:0000256" key="1">
    <source>
        <dbReference type="ARBA" id="ARBA00004651"/>
    </source>
</evidence>
<evidence type="ECO:0000256" key="2">
    <source>
        <dbReference type="ARBA" id="ARBA00008017"/>
    </source>
</evidence>
<dbReference type="PANTHER" id="PTHR30221">
    <property type="entry name" value="SMALL-CONDUCTANCE MECHANOSENSITIVE CHANNEL"/>
    <property type="match status" value="1"/>
</dbReference>
<name>A0A6N6NMK9_9ACTN</name>
<keyword evidence="3" id="KW-1003">Cell membrane</keyword>
<evidence type="ECO:0000256" key="7">
    <source>
        <dbReference type="SAM" id="Phobius"/>
    </source>
</evidence>
<dbReference type="GO" id="GO:0008381">
    <property type="term" value="F:mechanosensitive monoatomic ion channel activity"/>
    <property type="evidence" value="ECO:0007669"/>
    <property type="project" value="InterPro"/>
</dbReference>
<reference evidence="10 11" key="1">
    <citation type="submission" date="2019-09" db="EMBL/GenBank/DDBJ databases">
        <title>Whole genome shotgun sequencing (WGS) of Ellagibacter isourolithinifaciens DSM 104140(T) and Adlercreutzia muris DSM 29508(T).</title>
        <authorList>
            <person name="Stoll D.A."/>
            <person name="Danylec N."/>
            <person name="Huch M."/>
        </authorList>
    </citation>
    <scope>NUCLEOTIDE SEQUENCE [LARGE SCALE GENOMIC DNA]</scope>
    <source>
        <strain evidence="10 11">DSM 104140</strain>
    </source>
</reference>
<feature type="domain" description="Mechanosensitive ion channel transmembrane helices 2/3" evidence="9">
    <location>
        <begin position="66"/>
        <end position="108"/>
    </location>
</feature>
<feature type="transmembrane region" description="Helical" evidence="7">
    <location>
        <begin position="22"/>
        <end position="43"/>
    </location>
</feature>
<dbReference type="Proteomes" id="UP000468668">
    <property type="component" value="Unassembled WGS sequence"/>
</dbReference>
<feature type="transmembrane region" description="Helical" evidence="7">
    <location>
        <begin position="89"/>
        <end position="107"/>
    </location>
</feature>
<dbReference type="RefSeq" id="WP_158049162.1">
    <property type="nucleotide sequence ID" value="NZ_WAJR01000006.1"/>
</dbReference>
<dbReference type="InterPro" id="IPR049142">
    <property type="entry name" value="MS_channel_1st"/>
</dbReference>
<dbReference type="Gene3D" id="1.10.287.1260">
    <property type="match status" value="1"/>
</dbReference>
<dbReference type="Gene3D" id="2.30.30.60">
    <property type="match status" value="1"/>
</dbReference>
<keyword evidence="11" id="KW-1185">Reference proteome</keyword>
<comment type="similarity">
    <text evidence="2">Belongs to the MscS (TC 1.A.23) family.</text>
</comment>
<comment type="subcellular location">
    <subcellularLocation>
        <location evidence="1">Cell membrane</location>
        <topology evidence="1">Multi-pass membrane protein</topology>
    </subcellularLocation>
</comment>
<dbReference type="GeneID" id="98657569"/>
<evidence type="ECO:0000259" key="8">
    <source>
        <dbReference type="Pfam" id="PF00924"/>
    </source>
</evidence>
<dbReference type="AlphaFoldDB" id="A0A6N6NMK9"/>
<dbReference type="GO" id="GO:0005886">
    <property type="term" value="C:plasma membrane"/>
    <property type="evidence" value="ECO:0007669"/>
    <property type="project" value="UniProtKB-SubCell"/>
</dbReference>
<keyword evidence="4 7" id="KW-0812">Transmembrane</keyword>
<dbReference type="InterPro" id="IPR011014">
    <property type="entry name" value="MscS_channel_TM-2"/>
</dbReference>
<proteinExistence type="inferred from homology"/>
<dbReference type="InterPro" id="IPR010920">
    <property type="entry name" value="LSM_dom_sf"/>
</dbReference>
<dbReference type="InterPro" id="IPR006685">
    <property type="entry name" value="MscS_channel_2nd"/>
</dbReference>
<accession>A0A6N6NMK9</accession>
<dbReference type="Pfam" id="PF21088">
    <property type="entry name" value="MS_channel_1st"/>
    <property type="match status" value="1"/>
</dbReference>
<evidence type="ECO:0000259" key="9">
    <source>
        <dbReference type="Pfam" id="PF21088"/>
    </source>
</evidence>
<evidence type="ECO:0000313" key="10">
    <source>
        <dbReference type="EMBL" id="KAB1641328.1"/>
    </source>
</evidence>
<evidence type="ECO:0000256" key="6">
    <source>
        <dbReference type="ARBA" id="ARBA00023136"/>
    </source>
</evidence>
<evidence type="ECO:0000313" key="11">
    <source>
        <dbReference type="Proteomes" id="UP000468668"/>
    </source>
</evidence>
<dbReference type="InterPro" id="IPR023408">
    <property type="entry name" value="MscS_beta-dom_sf"/>
</dbReference>
<keyword evidence="6 7" id="KW-0472">Membrane</keyword>
<evidence type="ECO:0000256" key="3">
    <source>
        <dbReference type="ARBA" id="ARBA00022475"/>
    </source>
</evidence>
<dbReference type="SUPFAM" id="SSF50182">
    <property type="entry name" value="Sm-like ribonucleoproteins"/>
    <property type="match status" value="1"/>
</dbReference>
<evidence type="ECO:0000256" key="4">
    <source>
        <dbReference type="ARBA" id="ARBA00022692"/>
    </source>
</evidence>
<comment type="caution">
    <text evidence="10">The sequence shown here is derived from an EMBL/GenBank/DDBJ whole genome shotgun (WGS) entry which is preliminary data.</text>
</comment>
<evidence type="ECO:0000256" key="5">
    <source>
        <dbReference type="ARBA" id="ARBA00022989"/>
    </source>
</evidence>
<sequence>MDPEEQTSDLYGIIQSVVHVEWLSTALTVAIALAFTALVARAVTKVLRRVLSHDNSPLPSSSIFVNIARIAVWAVGVSVVLSSCFGIDVSAAITALGIGGIAISLGFQDTLSNLIGGVQVSITGLVEPGDYIEVGGRRGVVHDVTWRHTSLETLSGERVVVPNSVINKSSLTHLPPLTKVVVPLIVTTGGADLGAVAAKIVKAAGQAAQKVGGGMSQEPQVLFTEAMECGYRASLIVWVEDGDKHSLVKDAVVRAVAPYTMA</sequence>
<organism evidence="10 11">
    <name type="scientific">Ellagibacter isourolithinifaciens</name>
    <dbReference type="NCBI Taxonomy" id="2137581"/>
    <lineage>
        <taxon>Bacteria</taxon>
        <taxon>Bacillati</taxon>
        <taxon>Actinomycetota</taxon>
        <taxon>Coriobacteriia</taxon>
        <taxon>Eggerthellales</taxon>
        <taxon>Eggerthellaceae</taxon>
        <taxon>Ellagibacter</taxon>
    </lineage>
</organism>
<dbReference type="OrthoDB" id="9775207at2"/>
<gene>
    <name evidence="10" type="ORF">F8C90_04010</name>
</gene>
<dbReference type="PANTHER" id="PTHR30221:SF1">
    <property type="entry name" value="SMALL-CONDUCTANCE MECHANOSENSITIVE CHANNEL"/>
    <property type="match status" value="1"/>
</dbReference>
<dbReference type="EMBL" id="WAJR01000006">
    <property type="protein sequence ID" value="KAB1641328.1"/>
    <property type="molecule type" value="Genomic_DNA"/>
</dbReference>
<dbReference type="InterPro" id="IPR045275">
    <property type="entry name" value="MscS_archaea/bacteria_type"/>
</dbReference>